<dbReference type="GO" id="GO:0007015">
    <property type="term" value="P:actin filament organization"/>
    <property type="evidence" value="ECO:0007669"/>
    <property type="project" value="TreeGrafter"/>
</dbReference>
<dbReference type="GO" id="GO:0005794">
    <property type="term" value="C:Golgi apparatus"/>
    <property type="evidence" value="ECO:0007669"/>
    <property type="project" value="UniProtKB-SubCell"/>
</dbReference>
<protein>
    <recommendedName>
        <fullName evidence="11">Unconventional myosin-VI</fullName>
    </recommendedName>
    <alternativeName>
        <fullName evidence="31">Unconventional myosin-6</fullName>
    </alternativeName>
</protein>
<keyword evidence="16" id="KW-0254">Endocytosis</keyword>
<dbReference type="PROSITE" id="PS51844">
    <property type="entry name" value="SH3_LIKE"/>
    <property type="match status" value="1"/>
</dbReference>
<keyword evidence="15" id="KW-0597">Phosphoprotein</keyword>
<keyword evidence="28" id="KW-0539">Nucleus</keyword>
<evidence type="ECO:0000256" key="6">
    <source>
        <dbReference type="ARBA" id="ARBA00004514"/>
    </source>
</evidence>
<dbReference type="GO" id="GO:0000146">
    <property type="term" value="F:microfilament motor activity"/>
    <property type="evidence" value="ECO:0007669"/>
    <property type="project" value="TreeGrafter"/>
</dbReference>
<dbReference type="PANTHER" id="PTHR13140">
    <property type="entry name" value="MYOSIN"/>
    <property type="match status" value="1"/>
</dbReference>
<evidence type="ECO:0000256" key="32">
    <source>
        <dbReference type="PROSITE-ProRule" id="PRU00782"/>
    </source>
</evidence>
<dbReference type="GO" id="GO:0005634">
    <property type="term" value="C:nucleus"/>
    <property type="evidence" value="ECO:0007669"/>
    <property type="project" value="UniProtKB-SubCell"/>
</dbReference>
<dbReference type="PRINTS" id="PR00193">
    <property type="entry name" value="MYOSINHEAVY"/>
</dbReference>
<reference evidence="37" key="1">
    <citation type="submission" date="2025-08" db="UniProtKB">
        <authorList>
            <consortium name="RefSeq"/>
        </authorList>
    </citation>
    <scope>IDENTIFICATION</scope>
    <source>
        <tissue evidence="37">Meat</tissue>
    </source>
</reference>
<dbReference type="GO" id="GO:0005902">
    <property type="term" value="C:microvillus"/>
    <property type="evidence" value="ECO:0007669"/>
    <property type="project" value="UniProtKB-SubCell"/>
</dbReference>
<dbReference type="InterPro" id="IPR032412">
    <property type="entry name" value="Myosin-VI_CBD"/>
</dbReference>
<dbReference type="FunFam" id="2.30.30.360:FF:000002">
    <property type="entry name" value="Unconventional myosin-VI"/>
    <property type="match status" value="1"/>
</dbReference>
<keyword evidence="23 32" id="KW-0518">Myosin</keyword>
<evidence type="ECO:0000256" key="19">
    <source>
        <dbReference type="ARBA" id="ARBA00022840"/>
    </source>
</evidence>
<dbReference type="FunFam" id="3.40.850.10:FF:000030">
    <property type="entry name" value="unconventional myosin-VI isoform X1"/>
    <property type="match status" value="1"/>
</dbReference>
<dbReference type="STRING" id="1706337.A0A341AEV4"/>
<dbReference type="FunFam" id="3.40.850.10:FF:000018">
    <property type="entry name" value="unconventional myosin-VI isoform X1"/>
    <property type="match status" value="1"/>
</dbReference>
<dbReference type="InterPro" id="IPR049016">
    <property type="entry name" value="MYO6_lever"/>
</dbReference>
<evidence type="ECO:0000256" key="31">
    <source>
        <dbReference type="ARBA" id="ARBA00030027"/>
    </source>
</evidence>
<dbReference type="GeneID" id="112390806"/>
<dbReference type="Pfam" id="PF16521">
    <property type="entry name" value="Myosin-VI_CBD"/>
    <property type="match status" value="1"/>
</dbReference>
<dbReference type="FunFam" id="3.30.70.1590:FF:000002">
    <property type="entry name" value="unconventional myosin-VI isoform X1"/>
    <property type="match status" value="1"/>
</dbReference>
<keyword evidence="12" id="KW-0813">Transport</keyword>
<dbReference type="FunFam" id="1.20.120.720:FF:000005">
    <property type="entry name" value="unconventional myosin-VI isoform X1"/>
    <property type="match status" value="1"/>
</dbReference>
<dbReference type="InterPro" id="IPR036114">
    <property type="entry name" value="MYSc_Myo6"/>
</dbReference>
<dbReference type="GO" id="GO:0030175">
    <property type="term" value="C:filopodium"/>
    <property type="evidence" value="ECO:0007669"/>
    <property type="project" value="UniProtKB-SubCell"/>
</dbReference>
<comment type="similarity">
    <text evidence="10 32">Belongs to the TRAFAC class myosin-kinesin ATPase superfamily. Myosin family.</text>
</comment>
<dbReference type="GO" id="GO:0030139">
    <property type="term" value="C:endocytic vesicle"/>
    <property type="evidence" value="ECO:0007669"/>
    <property type="project" value="TreeGrafter"/>
</dbReference>
<dbReference type="CDD" id="cd21759">
    <property type="entry name" value="CBD_MYO6-like"/>
    <property type="match status" value="1"/>
</dbReference>
<evidence type="ECO:0000256" key="24">
    <source>
        <dbReference type="ARBA" id="ARBA00023136"/>
    </source>
</evidence>
<dbReference type="InParanoid" id="A0A341AEV4"/>
<evidence type="ECO:0000256" key="13">
    <source>
        <dbReference type="ARBA" id="ARBA00022475"/>
    </source>
</evidence>
<dbReference type="GO" id="GO:0015031">
    <property type="term" value="P:protein transport"/>
    <property type="evidence" value="ECO:0007669"/>
    <property type="project" value="UniProtKB-KW"/>
</dbReference>
<keyword evidence="14" id="KW-0963">Cytoplasm</keyword>
<dbReference type="Proteomes" id="UP000252040">
    <property type="component" value="Unplaced"/>
</dbReference>
<organism evidence="36 37">
    <name type="scientific">Neophocaena asiaeorientalis asiaeorientalis</name>
    <name type="common">Yangtze finless porpoise</name>
    <name type="synonym">Neophocaena phocaenoides subsp. asiaeorientalis</name>
    <dbReference type="NCBI Taxonomy" id="1706337"/>
    <lineage>
        <taxon>Eukaryota</taxon>
        <taxon>Metazoa</taxon>
        <taxon>Chordata</taxon>
        <taxon>Craniata</taxon>
        <taxon>Vertebrata</taxon>
        <taxon>Euteleostomi</taxon>
        <taxon>Mammalia</taxon>
        <taxon>Eutheria</taxon>
        <taxon>Laurasiatheria</taxon>
        <taxon>Artiodactyla</taxon>
        <taxon>Whippomorpha</taxon>
        <taxon>Cetacea</taxon>
        <taxon>Odontoceti</taxon>
        <taxon>Phocoenidae</taxon>
        <taxon>Neophocaena</taxon>
    </lineage>
</organism>
<dbReference type="FunFam" id="1.10.10.820:FF:000005">
    <property type="entry name" value="unconventional myosin-VI isoform X2"/>
    <property type="match status" value="1"/>
</dbReference>
<dbReference type="GO" id="GO:0005524">
    <property type="term" value="F:ATP binding"/>
    <property type="evidence" value="ECO:0007669"/>
    <property type="project" value="UniProtKB-UniRule"/>
</dbReference>
<evidence type="ECO:0000256" key="14">
    <source>
        <dbReference type="ARBA" id="ARBA00022490"/>
    </source>
</evidence>
<name>A0A341AEV4_NEOAA</name>
<keyword evidence="18 32" id="KW-0547">Nucleotide-binding</keyword>
<dbReference type="GO" id="GO:0051015">
    <property type="term" value="F:actin filament binding"/>
    <property type="evidence" value="ECO:0007669"/>
    <property type="project" value="InterPro"/>
</dbReference>
<evidence type="ECO:0000256" key="29">
    <source>
        <dbReference type="ARBA" id="ARBA00023273"/>
    </source>
</evidence>
<dbReference type="GO" id="GO:0032587">
    <property type="term" value="C:ruffle membrane"/>
    <property type="evidence" value="ECO:0007669"/>
    <property type="project" value="UniProtKB-SubCell"/>
</dbReference>
<evidence type="ECO:0000256" key="4">
    <source>
        <dbReference type="ARBA" id="ARBA00004150"/>
    </source>
</evidence>
<dbReference type="Pfam" id="PF21521">
    <property type="entry name" value="MYO6_lever"/>
    <property type="match status" value="1"/>
</dbReference>
<dbReference type="Gene3D" id="3.30.70.1590">
    <property type="match status" value="1"/>
</dbReference>
<keyword evidence="26" id="KW-0168">Coated pit</keyword>
<keyword evidence="30" id="KW-0968">Cytoplasmic vesicle</keyword>
<dbReference type="CDD" id="cd01382">
    <property type="entry name" value="MYSc_Myo6"/>
    <property type="match status" value="1"/>
</dbReference>
<dbReference type="GO" id="GO:0030048">
    <property type="term" value="P:actin filament-based movement"/>
    <property type="evidence" value="ECO:0007669"/>
    <property type="project" value="TreeGrafter"/>
</dbReference>
<dbReference type="Gene3D" id="6.10.220.10">
    <property type="match status" value="1"/>
</dbReference>
<evidence type="ECO:0000256" key="5">
    <source>
        <dbReference type="ARBA" id="ARBA00004486"/>
    </source>
</evidence>
<evidence type="ECO:0000256" key="3">
    <source>
        <dbReference type="ARBA" id="ARBA00004132"/>
    </source>
</evidence>
<dbReference type="Pfam" id="PF00063">
    <property type="entry name" value="Myosin_head"/>
    <property type="match status" value="1"/>
</dbReference>
<dbReference type="Gene3D" id="1.20.120.720">
    <property type="entry name" value="Myosin VI head, motor domain, U50 subdomain"/>
    <property type="match status" value="1"/>
</dbReference>
<dbReference type="GO" id="GO:0042491">
    <property type="term" value="P:inner ear auditory receptor cell differentiation"/>
    <property type="evidence" value="ECO:0007669"/>
    <property type="project" value="TreeGrafter"/>
</dbReference>
<dbReference type="GO" id="GO:0048471">
    <property type="term" value="C:perinuclear region of cytoplasm"/>
    <property type="evidence" value="ECO:0007669"/>
    <property type="project" value="UniProtKB-SubCell"/>
</dbReference>
<keyword evidence="21" id="KW-0653">Protein transport</keyword>
<dbReference type="PANTHER" id="PTHR13140:SF745">
    <property type="entry name" value="UNCONVENTIONAL MYOSIN-VI"/>
    <property type="match status" value="1"/>
</dbReference>
<dbReference type="SUPFAM" id="SSF52540">
    <property type="entry name" value="P-loop containing nucleoside triphosphate hydrolases"/>
    <property type="match status" value="1"/>
</dbReference>
<evidence type="ECO:0000256" key="28">
    <source>
        <dbReference type="ARBA" id="ARBA00023242"/>
    </source>
</evidence>
<evidence type="ECO:0000259" key="35">
    <source>
        <dbReference type="PROSITE" id="PS51844"/>
    </source>
</evidence>
<evidence type="ECO:0000313" key="37">
    <source>
        <dbReference type="RefSeq" id="XP_024587647.1"/>
    </source>
</evidence>
<evidence type="ECO:0000256" key="27">
    <source>
        <dbReference type="ARBA" id="ARBA00023203"/>
    </source>
</evidence>
<evidence type="ECO:0000256" key="33">
    <source>
        <dbReference type="SAM" id="MobiDB-lite"/>
    </source>
</evidence>
<dbReference type="GO" id="GO:0030136">
    <property type="term" value="C:clathrin-coated vesicle"/>
    <property type="evidence" value="ECO:0007669"/>
    <property type="project" value="UniProtKB-SubCell"/>
</dbReference>
<sequence>MEDGKPVWAPHPTDGFQMGNIVDIGPDSLTIEPLNQKGKTFLALINQVFPAEEDSKKDVEDNCSLMYLNEATLLHNIKVRYSKDRIYTYVANILIAVNPYFDIPKIYSSETIKSYQGKSLGTMPPHVFAIADKAFRDMKVLKMSQSVIVSGESGAGKTENTKFVLRYLTESYGTGQDIDDRIVEANPLLEAFGNAKTVRNNNSSRFGKFVEIHFNEKSSVVGGFVSHYLLEKSRICVQGKEERNYHIFYRLCAGASEDTRERLHLSSPDNFRYLNRGCTRYFANRETDKHILQNRKSPEYLKGGSLKDPLLDDHGDFIRMCTAMKKIGLDDEEKLDLFRVVAGVLHLGNIDFEEAGSTSGGCNLKNKSTQSLEYCAELLGLDQDDLRVSLTTRVMLTTAGGTKGTVIKVPLKVEQANNARDALAKTVYSHLFDHVVNRVNQCFPFETSSYFIGVLDIAGFEYFERNSFEQFCINYCNEKLQQFFNERILKEEQELYQKEGLGVNEVHYVDNQDCIDLIEAKLAGILDILDEENRLPQPSDQHFTSEVHQKHKDHFRLCIPRKSKLAVHRNIRDDEGFIIRHFAGAVCYETTQFVEKNNDALHMSLESLICESRDKFIRELFESSTNNNKDTKQKAGKLSFISVGNKFKTQLNLLLDKLRSTGASFIRCIKPNLKMTSHDFEGAQILSQLQCSGMVSVLDLMQGGFPSRASFHELYNMYKKYMPDKLARLDPRLFCKALFKALGLNEIDYKFGLTKVFFRPGKFAEFDQIMKSDPDHLAELVKRVNHWLICSRWKKVQWCSLSVIKLKNKIKYRAEACIKMQKTVRMWLCKRRHKPRIDGLVKVGTLKKRLDKFNEVVSALKDGKPEMNKQVEDLEISIDALMAKIKSTMMTREQIQNEYDALVKSSEVLLSALQKKKQQEEEAERLRRIQEEMEKERKRREEDEQRRRKEEEERRMKLDMEAKRKQEEEERKKREDDEKRIQAEVEAQLARQREEESQQQAVLEQERRDRELALRIAQSEAELISDEAQVDPALRSYFSSLDSHPVTSKINGAGPRMTPEQMAKEMSEILSRGPAVQATKAAAGTKKHDLSKWKYAELRDTINTSCDIELLAACREEFHRRLKVYHAWKSKNKKRNTETEQRAPKSVTDYDFAPFLNNSPQQNPAAQLPARQQGIEMNRQQRFFRIPFIRPADQYKDPQNKKKGWWYAHFDGPWIARQMELHPDKPPILLVAGKDDMEMCELNLEETGLTRKRGAEILPRQFEEIWERCGGIQYLQKAIESRQARPTYATAMLQNLLK</sequence>
<dbReference type="PROSITE" id="PS51456">
    <property type="entry name" value="MYOSIN_MOTOR"/>
    <property type="match status" value="1"/>
</dbReference>
<dbReference type="GO" id="GO:0006897">
    <property type="term" value="P:endocytosis"/>
    <property type="evidence" value="ECO:0007669"/>
    <property type="project" value="UniProtKB-KW"/>
</dbReference>
<evidence type="ECO:0000256" key="8">
    <source>
        <dbReference type="ARBA" id="ARBA00004600"/>
    </source>
</evidence>
<evidence type="ECO:0000256" key="2">
    <source>
        <dbReference type="ARBA" id="ARBA00004123"/>
    </source>
</evidence>
<evidence type="ECO:0000256" key="22">
    <source>
        <dbReference type="ARBA" id="ARBA00023034"/>
    </source>
</evidence>
<feature type="binding site" evidence="32">
    <location>
        <begin position="151"/>
        <end position="158"/>
    </location>
    <ligand>
        <name>ATP</name>
        <dbReference type="ChEBI" id="CHEBI:30616"/>
    </ligand>
</feature>
<evidence type="ECO:0000256" key="11">
    <source>
        <dbReference type="ARBA" id="ARBA00015382"/>
    </source>
</evidence>
<evidence type="ECO:0000313" key="36">
    <source>
        <dbReference type="Proteomes" id="UP000252040"/>
    </source>
</evidence>
<dbReference type="Gene3D" id="1.20.58.530">
    <property type="match status" value="1"/>
</dbReference>
<dbReference type="GO" id="GO:0005829">
    <property type="term" value="C:cytosol"/>
    <property type="evidence" value="ECO:0007669"/>
    <property type="project" value="UniProtKB-SubCell"/>
</dbReference>
<dbReference type="InterPro" id="IPR004009">
    <property type="entry name" value="SH3_Myosin"/>
</dbReference>
<evidence type="ECO:0000256" key="21">
    <source>
        <dbReference type="ARBA" id="ARBA00022927"/>
    </source>
</evidence>
<feature type="domain" description="Myosin motor" evidence="34">
    <location>
        <begin position="57"/>
        <end position="771"/>
    </location>
</feature>
<dbReference type="KEGG" id="nasi:112390806"/>
<evidence type="ECO:0000256" key="18">
    <source>
        <dbReference type="ARBA" id="ARBA00022741"/>
    </source>
</evidence>
<feature type="domain" description="Myosin N-terminal SH3-like" evidence="35">
    <location>
        <begin position="2"/>
        <end position="53"/>
    </location>
</feature>
<keyword evidence="19 32" id="KW-0067">ATP-binding</keyword>
<evidence type="ECO:0000256" key="26">
    <source>
        <dbReference type="ARBA" id="ARBA00023176"/>
    </source>
</evidence>
<feature type="region of interest" description="Actin-binding" evidence="32">
    <location>
        <begin position="651"/>
        <end position="673"/>
    </location>
</feature>
<dbReference type="GO" id="GO:0007605">
    <property type="term" value="P:sensory perception of sound"/>
    <property type="evidence" value="ECO:0007669"/>
    <property type="project" value="UniProtKB-KW"/>
</dbReference>
<evidence type="ECO:0000256" key="7">
    <source>
        <dbReference type="ARBA" id="ARBA00004556"/>
    </source>
</evidence>
<feature type="region of interest" description="Disordered" evidence="33">
    <location>
        <begin position="934"/>
        <end position="955"/>
    </location>
</feature>
<comment type="subcellular location">
    <subcellularLocation>
        <location evidence="5">Cell projection</location>
        <location evidence="5">Filopodium</location>
    </subcellularLocation>
    <subcellularLocation>
        <location evidence="1">Cell projection</location>
        <location evidence="1">Microvillus</location>
    </subcellularLocation>
    <subcellularLocation>
        <location evidence="9">Cell projection</location>
        <location evidence="9">Ruffle membrane</location>
    </subcellularLocation>
    <subcellularLocation>
        <location evidence="6">Cytoplasm</location>
        <location evidence="6">Cytosol</location>
    </subcellularLocation>
    <subcellularLocation>
        <location evidence="7">Cytoplasm</location>
        <location evidence="7">Perinuclear region</location>
    </subcellularLocation>
    <subcellularLocation>
        <location evidence="3">Cytoplasmic vesicle</location>
        <location evidence="3">Clathrin-coated vesicle</location>
    </subcellularLocation>
    <subcellularLocation>
        <location evidence="4">Golgi apparatus</location>
        <location evidence="4">trans-Golgi network membrane</location>
        <topology evidence="4">Peripheral membrane protein</topology>
    </subcellularLocation>
    <subcellularLocation>
        <location evidence="8">Membrane</location>
        <location evidence="8">Clathrin-coated pit</location>
    </subcellularLocation>
    <subcellularLocation>
        <location evidence="2">Nucleus</location>
    </subcellularLocation>
</comment>
<gene>
    <name evidence="37" type="primary">MYO6</name>
</gene>
<keyword evidence="36" id="KW-1185">Reference proteome</keyword>
<dbReference type="GO" id="GO:0042472">
    <property type="term" value="P:inner ear morphogenesis"/>
    <property type="evidence" value="ECO:0007669"/>
    <property type="project" value="TreeGrafter"/>
</dbReference>
<dbReference type="FunCoup" id="A0A341AEV4">
    <property type="interactions" value="652"/>
</dbReference>
<dbReference type="CTD" id="4646"/>
<evidence type="ECO:0000256" key="17">
    <source>
        <dbReference type="ARBA" id="ARBA00022740"/>
    </source>
</evidence>
<dbReference type="Gene3D" id="2.30.30.360">
    <property type="entry name" value="Myosin S1 fragment, N-terminal"/>
    <property type="match status" value="1"/>
</dbReference>
<keyword evidence="20" id="KW-0112">Calmodulin-binding</keyword>
<dbReference type="Gene3D" id="3.40.850.10">
    <property type="entry name" value="Kinesin motor domain"/>
    <property type="match status" value="2"/>
</dbReference>
<dbReference type="InterPro" id="IPR027417">
    <property type="entry name" value="P-loop_NTPase"/>
</dbReference>
<keyword evidence="13" id="KW-1003">Cell membrane</keyword>
<dbReference type="InterPro" id="IPR001609">
    <property type="entry name" value="Myosin_head_motor_dom-like"/>
</dbReference>
<dbReference type="RefSeq" id="XP_024587647.1">
    <property type="nucleotide sequence ID" value="XM_024731879.1"/>
</dbReference>
<dbReference type="CDD" id="cd21958">
    <property type="entry name" value="MyUb_Myo6"/>
    <property type="match status" value="1"/>
</dbReference>
<keyword evidence="17" id="KW-1009">Hearing</keyword>
<keyword evidence="24" id="KW-0472">Membrane</keyword>
<keyword evidence="29" id="KW-0966">Cell projection</keyword>
<dbReference type="InterPro" id="IPR008989">
    <property type="entry name" value="Myosin_S1_N"/>
</dbReference>
<evidence type="ECO:0000256" key="30">
    <source>
        <dbReference type="ARBA" id="ARBA00023329"/>
    </source>
</evidence>
<proteinExistence type="inferred from homology"/>
<dbReference type="SMART" id="SM00242">
    <property type="entry name" value="MYSc"/>
    <property type="match status" value="1"/>
</dbReference>
<keyword evidence="27 32" id="KW-0009">Actin-binding</keyword>
<evidence type="ECO:0000256" key="1">
    <source>
        <dbReference type="ARBA" id="ARBA00004105"/>
    </source>
</evidence>
<dbReference type="GO" id="GO:0005905">
    <property type="term" value="C:clathrin-coated pit"/>
    <property type="evidence" value="ECO:0007669"/>
    <property type="project" value="UniProtKB-SubCell"/>
</dbReference>
<evidence type="ECO:0000256" key="10">
    <source>
        <dbReference type="ARBA" id="ARBA00008314"/>
    </source>
</evidence>
<evidence type="ECO:0000256" key="12">
    <source>
        <dbReference type="ARBA" id="ARBA00022448"/>
    </source>
</evidence>
<evidence type="ECO:0000256" key="9">
    <source>
        <dbReference type="ARBA" id="ARBA00004632"/>
    </source>
</evidence>
<keyword evidence="22" id="KW-0333">Golgi apparatus</keyword>
<evidence type="ECO:0000256" key="23">
    <source>
        <dbReference type="ARBA" id="ARBA00023123"/>
    </source>
</evidence>
<accession>A0A341AEV4</accession>
<evidence type="ECO:0000259" key="34">
    <source>
        <dbReference type="PROSITE" id="PS51456"/>
    </source>
</evidence>
<evidence type="ECO:0000256" key="15">
    <source>
        <dbReference type="ARBA" id="ARBA00022553"/>
    </source>
</evidence>
<dbReference type="GO" id="GO:0016459">
    <property type="term" value="C:myosin complex"/>
    <property type="evidence" value="ECO:0007669"/>
    <property type="project" value="UniProtKB-KW"/>
</dbReference>
<keyword evidence="25 32" id="KW-0505">Motor protein</keyword>
<dbReference type="CDD" id="cd22294">
    <property type="entry name" value="MYO6_MIU_linker"/>
    <property type="match status" value="1"/>
</dbReference>
<dbReference type="GO" id="GO:0005516">
    <property type="term" value="F:calmodulin binding"/>
    <property type="evidence" value="ECO:0007669"/>
    <property type="project" value="UniProtKB-KW"/>
</dbReference>
<evidence type="ECO:0000256" key="25">
    <source>
        <dbReference type="ARBA" id="ARBA00023175"/>
    </source>
</evidence>
<evidence type="ECO:0000256" key="16">
    <source>
        <dbReference type="ARBA" id="ARBA00022583"/>
    </source>
</evidence>
<dbReference type="FunFam" id="1.20.58.530:FF:000006">
    <property type="entry name" value="Putative unconventional myosin-VI"/>
    <property type="match status" value="1"/>
</dbReference>
<dbReference type="InterPro" id="IPR036961">
    <property type="entry name" value="Kinesin_motor_dom_sf"/>
</dbReference>
<evidence type="ECO:0000256" key="20">
    <source>
        <dbReference type="ARBA" id="ARBA00022860"/>
    </source>
</evidence>